<dbReference type="PANTHER" id="PTHR43540:SF15">
    <property type="entry name" value="BLR5631 PROTEIN"/>
    <property type="match status" value="1"/>
</dbReference>
<dbReference type="AlphaFoldDB" id="A0A9P6EBL8"/>
<sequence length="193" mass="20548">MSNVKSFKELIGAPKSTASTKDSVLVVIDAQNEYAEGLLKCEGVETSRKVLASLVEKYRAAGGDIIHVVHQVPDGAPVFTPRTALAEEFAEIVPRSGEKIVVKEHPGSFTGTELEAYLKSTGKAKVVLTGYMAHVCVSTTTRQAAERGWDTLVVEDAIGDRHIPGATADQLVKVVLAELGDAFATIVKASDIE</sequence>
<feature type="domain" description="Isochorismatase-like" evidence="3">
    <location>
        <begin position="23"/>
        <end position="163"/>
    </location>
</feature>
<evidence type="ECO:0000259" key="3">
    <source>
        <dbReference type="Pfam" id="PF00857"/>
    </source>
</evidence>
<proteinExistence type="inferred from homology"/>
<accession>A0A9P6EBL8</accession>
<dbReference type="Proteomes" id="UP000807306">
    <property type="component" value="Unassembled WGS sequence"/>
</dbReference>
<protein>
    <submittedName>
        <fullName evidence="4">Isochorismatase-like protein</fullName>
    </submittedName>
</protein>
<dbReference type="Gene3D" id="3.40.50.850">
    <property type="entry name" value="Isochorismatase-like"/>
    <property type="match status" value="1"/>
</dbReference>
<evidence type="ECO:0000313" key="4">
    <source>
        <dbReference type="EMBL" id="KAF9525943.1"/>
    </source>
</evidence>
<dbReference type="EMBL" id="MU157877">
    <property type="protein sequence ID" value="KAF9525943.1"/>
    <property type="molecule type" value="Genomic_DNA"/>
</dbReference>
<comment type="caution">
    <text evidence="4">The sequence shown here is derived from an EMBL/GenBank/DDBJ whole genome shotgun (WGS) entry which is preliminary data.</text>
</comment>
<comment type="similarity">
    <text evidence="1">Belongs to the isochorismatase family.</text>
</comment>
<evidence type="ECO:0000256" key="1">
    <source>
        <dbReference type="ARBA" id="ARBA00006336"/>
    </source>
</evidence>
<gene>
    <name evidence="4" type="ORF">CPB83DRAFT_858658</name>
</gene>
<dbReference type="OrthoDB" id="245563at2759"/>
<dbReference type="InterPro" id="IPR036380">
    <property type="entry name" value="Isochorismatase-like_sf"/>
</dbReference>
<dbReference type="InterPro" id="IPR000868">
    <property type="entry name" value="Isochorismatase-like_dom"/>
</dbReference>
<keyword evidence="5" id="KW-1185">Reference proteome</keyword>
<dbReference type="InterPro" id="IPR050272">
    <property type="entry name" value="Isochorismatase-like_hydrls"/>
</dbReference>
<dbReference type="PANTHER" id="PTHR43540">
    <property type="entry name" value="PEROXYUREIDOACRYLATE/UREIDOACRYLATE AMIDOHYDROLASE-RELATED"/>
    <property type="match status" value="1"/>
</dbReference>
<keyword evidence="2" id="KW-0378">Hydrolase</keyword>
<dbReference type="GO" id="GO:0016787">
    <property type="term" value="F:hydrolase activity"/>
    <property type="evidence" value="ECO:0007669"/>
    <property type="project" value="UniProtKB-KW"/>
</dbReference>
<evidence type="ECO:0000313" key="5">
    <source>
        <dbReference type="Proteomes" id="UP000807306"/>
    </source>
</evidence>
<dbReference type="Pfam" id="PF00857">
    <property type="entry name" value="Isochorismatase"/>
    <property type="match status" value="1"/>
</dbReference>
<organism evidence="4 5">
    <name type="scientific">Crepidotus variabilis</name>
    <dbReference type="NCBI Taxonomy" id="179855"/>
    <lineage>
        <taxon>Eukaryota</taxon>
        <taxon>Fungi</taxon>
        <taxon>Dikarya</taxon>
        <taxon>Basidiomycota</taxon>
        <taxon>Agaricomycotina</taxon>
        <taxon>Agaricomycetes</taxon>
        <taxon>Agaricomycetidae</taxon>
        <taxon>Agaricales</taxon>
        <taxon>Agaricineae</taxon>
        <taxon>Crepidotaceae</taxon>
        <taxon>Crepidotus</taxon>
    </lineage>
</organism>
<name>A0A9P6EBL8_9AGAR</name>
<evidence type="ECO:0000256" key="2">
    <source>
        <dbReference type="ARBA" id="ARBA00022801"/>
    </source>
</evidence>
<dbReference type="SUPFAM" id="SSF52499">
    <property type="entry name" value="Isochorismatase-like hydrolases"/>
    <property type="match status" value="1"/>
</dbReference>
<reference evidence="4" key="1">
    <citation type="submission" date="2020-11" db="EMBL/GenBank/DDBJ databases">
        <authorList>
            <consortium name="DOE Joint Genome Institute"/>
            <person name="Ahrendt S."/>
            <person name="Riley R."/>
            <person name="Andreopoulos W."/>
            <person name="Labutti K."/>
            <person name="Pangilinan J."/>
            <person name="Ruiz-Duenas F.J."/>
            <person name="Barrasa J.M."/>
            <person name="Sanchez-Garcia M."/>
            <person name="Camarero S."/>
            <person name="Miyauchi S."/>
            <person name="Serrano A."/>
            <person name="Linde D."/>
            <person name="Babiker R."/>
            <person name="Drula E."/>
            <person name="Ayuso-Fernandez I."/>
            <person name="Pacheco R."/>
            <person name="Padilla G."/>
            <person name="Ferreira P."/>
            <person name="Barriuso J."/>
            <person name="Kellner H."/>
            <person name="Castanera R."/>
            <person name="Alfaro M."/>
            <person name="Ramirez L."/>
            <person name="Pisabarro A.G."/>
            <person name="Kuo A."/>
            <person name="Tritt A."/>
            <person name="Lipzen A."/>
            <person name="He G."/>
            <person name="Yan M."/>
            <person name="Ng V."/>
            <person name="Cullen D."/>
            <person name="Martin F."/>
            <person name="Rosso M.-N."/>
            <person name="Henrissat B."/>
            <person name="Hibbett D."/>
            <person name="Martinez A.T."/>
            <person name="Grigoriev I.V."/>
        </authorList>
    </citation>
    <scope>NUCLEOTIDE SEQUENCE</scope>
    <source>
        <strain evidence="4">CBS 506.95</strain>
    </source>
</reference>